<protein>
    <submittedName>
        <fullName evidence="2">MerR HTH family regulatory protein</fullName>
    </submittedName>
</protein>
<evidence type="ECO:0000256" key="1">
    <source>
        <dbReference type="SAM" id="Coils"/>
    </source>
</evidence>
<accession>A0ABY1PD27</accession>
<name>A0ABY1PD27_9BACT</name>
<comment type="caution">
    <text evidence="2">The sequence shown here is derived from an EMBL/GenBank/DDBJ whole genome shotgun (WGS) entry which is preliminary data.</text>
</comment>
<keyword evidence="1" id="KW-0175">Coiled coil</keyword>
<dbReference type="EMBL" id="FXUA01000007">
    <property type="protein sequence ID" value="SMP31515.1"/>
    <property type="molecule type" value="Genomic_DNA"/>
</dbReference>
<keyword evidence="3" id="KW-1185">Reference proteome</keyword>
<organism evidence="2 3">
    <name type="scientific">Algoriphagus winogradskyi</name>
    <dbReference type="NCBI Taxonomy" id="237017"/>
    <lineage>
        <taxon>Bacteria</taxon>
        <taxon>Pseudomonadati</taxon>
        <taxon>Bacteroidota</taxon>
        <taxon>Cytophagia</taxon>
        <taxon>Cytophagales</taxon>
        <taxon>Cyclobacteriaceae</taxon>
        <taxon>Algoriphagus</taxon>
    </lineage>
</organism>
<evidence type="ECO:0000313" key="3">
    <source>
        <dbReference type="Proteomes" id="UP001157915"/>
    </source>
</evidence>
<gene>
    <name evidence="2" type="ORF">SAMN06265367_107137</name>
</gene>
<reference evidence="2 3" key="1">
    <citation type="submission" date="2017-05" db="EMBL/GenBank/DDBJ databases">
        <authorList>
            <person name="Varghese N."/>
            <person name="Submissions S."/>
        </authorList>
    </citation>
    <scope>NUCLEOTIDE SEQUENCE [LARGE SCALE GENOMIC DNA]</scope>
    <source>
        <strain evidence="2 3">DSM 15360</strain>
    </source>
</reference>
<feature type="coiled-coil region" evidence="1">
    <location>
        <begin position="71"/>
        <end position="98"/>
    </location>
</feature>
<evidence type="ECO:0000313" key="2">
    <source>
        <dbReference type="EMBL" id="SMP31515.1"/>
    </source>
</evidence>
<dbReference type="Proteomes" id="UP001157915">
    <property type="component" value="Unassembled WGS sequence"/>
</dbReference>
<dbReference type="Gene3D" id="1.10.1660.10">
    <property type="match status" value="1"/>
</dbReference>
<dbReference type="RefSeq" id="WP_283414158.1">
    <property type="nucleotide sequence ID" value="NZ_FXUA01000007.1"/>
</dbReference>
<dbReference type="Pfam" id="PF13591">
    <property type="entry name" value="MerR_2"/>
    <property type="match status" value="1"/>
</dbReference>
<proteinExistence type="predicted"/>
<sequence>MAQQEMILIETLCTHYEIEVSFVDTLSSLGLIEVHTLEETQFIPEDKVGDLERMIRIHQDLQVNPEGIDVIFNLLRKVDELKSELAAAKKRLKRYELEDE</sequence>